<proteinExistence type="predicted"/>
<dbReference type="AlphaFoldDB" id="A0A2P2C654"/>
<dbReference type="SMART" id="SM00858">
    <property type="entry name" value="SAF"/>
    <property type="match status" value="1"/>
</dbReference>
<dbReference type="Pfam" id="PF08666">
    <property type="entry name" value="SAF"/>
    <property type="match status" value="1"/>
</dbReference>
<sequence>MFPGLPPARRRLRAVRHQLRRRRRWFAAALVAVATVSGLRTIAPPEPDTVEVLVAARDLPSGTLLERGDLVGRSFPVDLAPSGASDTVTGRVLAAPLARGEVLTEARVVGPGLAQAQAGQTVLPVRLPDAGMATLLRAGDEVDLLATDPGTGSTHVVARGVTVLATPTGVPEGPAGGSGGALVVVGTSAPDAVEITSAALAQFLTVSWRR</sequence>
<dbReference type="EMBL" id="CZKB01000005">
    <property type="protein sequence ID" value="CUR57479.1"/>
    <property type="molecule type" value="Genomic_DNA"/>
</dbReference>
<evidence type="ECO:0000313" key="2">
    <source>
        <dbReference type="EMBL" id="CUR57479.1"/>
    </source>
</evidence>
<name>A0A2P2C654_9ZZZZ</name>
<protein>
    <recommendedName>
        <fullName evidence="1">SAF domain-containing protein</fullName>
    </recommendedName>
</protein>
<feature type="domain" description="SAF" evidence="1">
    <location>
        <begin position="50"/>
        <end position="109"/>
    </location>
</feature>
<reference evidence="2" key="1">
    <citation type="submission" date="2015-08" db="EMBL/GenBank/DDBJ databases">
        <authorList>
            <person name="Babu N.S."/>
            <person name="Beckwith C.J."/>
            <person name="Beseler K.G."/>
            <person name="Brison A."/>
            <person name="Carone J.V."/>
            <person name="Caskin T.P."/>
            <person name="Diamond M."/>
            <person name="Durham M.E."/>
            <person name="Foxe J.M."/>
            <person name="Go M."/>
            <person name="Henderson B.A."/>
            <person name="Jones I.B."/>
            <person name="McGettigan J.A."/>
            <person name="Micheletti S.J."/>
            <person name="Nasrallah M.E."/>
            <person name="Ortiz D."/>
            <person name="Piller C.R."/>
            <person name="Privatt S.R."/>
            <person name="Schneider S.L."/>
            <person name="Sharp S."/>
            <person name="Smith T.C."/>
            <person name="Stanton J.D."/>
            <person name="Ullery H.E."/>
            <person name="Wilson R.J."/>
            <person name="Serrano M.G."/>
            <person name="Buck G."/>
            <person name="Lee V."/>
            <person name="Wang Y."/>
            <person name="Carvalho R."/>
            <person name="Voegtly L."/>
            <person name="Shi R."/>
            <person name="Duckworth R."/>
            <person name="Johnson A."/>
            <person name="Loviza R."/>
            <person name="Walstead R."/>
            <person name="Shah Z."/>
            <person name="Kiflezghi M."/>
            <person name="Wade K."/>
            <person name="Ball S.L."/>
            <person name="Bradley K.W."/>
            <person name="Asai D.J."/>
            <person name="Bowman C.A."/>
            <person name="Russell D.A."/>
            <person name="Pope W.H."/>
            <person name="Jacobs-Sera D."/>
            <person name="Hendrix R.W."/>
            <person name="Hatfull G.F."/>
        </authorList>
    </citation>
    <scope>NUCLEOTIDE SEQUENCE</scope>
</reference>
<dbReference type="CDD" id="cd11614">
    <property type="entry name" value="SAF_CpaB_FlgA_like"/>
    <property type="match status" value="1"/>
</dbReference>
<evidence type="ECO:0000259" key="1">
    <source>
        <dbReference type="SMART" id="SM00858"/>
    </source>
</evidence>
<dbReference type="InterPro" id="IPR013974">
    <property type="entry name" value="SAF"/>
</dbReference>
<organism evidence="2">
    <name type="scientific">metagenome</name>
    <dbReference type="NCBI Taxonomy" id="256318"/>
    <lineage>
        <taxon>unclassified sequences</taxon>
        <taxon>metagenomes</taxon>
    </lineage>
</organism>
<accession>A0A2P2C654</accession>
<gene>
    <name evidence="2" type="ORF">NOCA1130050</name>
</gene>